<dbReference type="InterPro" id="IPR036688">
    <property type="entry name" value="MoeA_C_domain_IV_sf"/>
</dbReference>
<reference evidence="2 3" key="1">
    <citation type="journal article" date="2012" name="Nature">
        <title>Repeated polyploidization of Gossypium genomes and the evolution of spinnable cotton fibres.</title>
        <authorList>
            <person name="Paterson A.H."/>
            <person name="Wendel J.F."/>
            <person name="Gundlach H."/>
            <person name="Guo H."/>
            <person name="Jenkins J."/>
            <person name="Jin D."/>
            <person name="Llewellyn D."/>
            <person name="Showmaker K.C."/>
            <person name="Shu S."/>
            <person name="Udall J."/>
            <person name="Yoo M.J."/>
            <person name="Byers R."/>
            <person name="Chen W."/>
            <person name="Doron-Faigenboim A."/>
            <person name="Duke M.V."/>
            <person name="Gong L."/>
            <person name="Grimwood J."/>
            <person name="Grover C."/>
            <person name="Grupp K."/>
            <person name="Hu G."/>
            <person name="Lee T.H."/>
            <person name="Li J."/>
            <person name="Lin L."/>
            <person name="Liu T."/>
            <person name="Marler B.S."/>
            <person name="Page J.T."/>
            <person name="Roberts A.W."/>
            <person name="Romanel E."/>
            <person name="Sanders W.S."/>
            <person name="Szadkowski E."/>
            <person name="Tan X."/>
            <person name="Tang H."/>
            <person name="Xu C."/>
            <person name="Wang J."/>
            <person name="Wang Z."/>
            <person name="Zhang D."/>
            <person name="Zhang L."/>
            <person name="Ashrafi H."/>
            <person name="Bedon F."/>
            <person name="Bowers J.E."/>
            <person name="Brubaker C.L."/>
            <person name="Chee P.W."/>
            <person name="Das S."/>
            <person name="Gingle A.R."/>
            <person name="Haigler C.H."/>
            <person name="Harker D."/>
            <person name="Hoffmann L.V."/>
            <person name="Hovav R."/>
            <person name="Jones D.C."/>
            <person name="Lemke C."/>
            <person name="Mansoor S."/>
            <person name="ur Rahman M."/>
            <person name="Rainville L.N."/>
            <person name="Rambani A."/>
            <person name="Reddy U.K."/>
            <person name="Rong J.K."/>
            <person name="Saranga Y."/>
            <person name="Scheffler B.E."/>
            <person name="Scheffler J.A."/>
            <person name="Stelly D.M."/>
            <person name="Triplett B.A."/>
            <person name="Van Deynze A."/>
            <person name="Vaslin M.F."/>
            <person name="Waghmare V.N."/>
            <person name="Walford S.A."/>
            <person name="Wright R.J."/>
            <person name="Zaki E.A."/>
            <person name="Zhang T."/>
            <person name="Dennis E.S."/>
            <person name="Mayer K.F."/>
            <person name="Peterson D.G."/>
            <person name="Rokhsar D.S."/>
            <person name="Wang X."/>
            <person name="Schmutz J."/>
        </authorList>
    </citation>
    <scope>NUCLEOTIDE SEQUENCE [LARGE SCALE GENOMIC DNA]</scope>
</reference>
<keyword evidence="3" id="KW-1185">Reference proteome</keyword>
<protein>
    <submittedName>
        <fullName evidence="2">Uncharacterized protein</fullName>
    </submittedName>
</protein>
<proteinExistence type="predicted"/>
<name>A0A0D2N5R3_GOSRA</name>
<keyword evidence="1" id="KW-0812">Transmembrane</keyword>
<sequence>MMDRGMQDKFRVIVSLIIGLLTFSICCSVRSFLDLIYLFVAESTGHQMSSRLLSMKSANSLKLCLVIIRKETFLLNKEKV</sequence>
<gene>
    <name evidence="2" type="ORF">B456_005G165300</name>
</gene>
<dbReference type="Gramene" id="KJB27482">
    <property type="protein sequence ID" value="KJB27482"/>
    <property type="gene ID" value="B456_005G165300"/>
</dbReference>
<keyword evidence="1" id="KW-1133">Transmembrane helix</keyword>
<evidence type="ECO:0000313" key="2">
    <source>
        <dbReference type="EMBL" id="KJB27482.1"/>
    </source>
</evidence>
<evidence type="ECO:0000256" key="1">
    <source>
        <dbReference type="SAM" id="Phobius"/>
    </source>
</evidence>
<organism evidence="2 3">
    <name type="scientific">Gossypium raimondii</name>
    <name type="common">Peruvian cotton</name>
    <name type="synonym">Gossypium klotzschianum subsp. raimondii</name>
    <dbReference type="NCBI Taxonomy" id="29730"/>
    <lineage>
        <taxon>Eukaryota</taxon>
        <taxon>Viridiplantae</taxon>
        <taxon>Streptophyta</taxon>
        <taxon>Embryophyta</taxon>
        <taxon>Tracheophyta</taxon>
        <taxon>Spermatophyta</taxon>
        <taxon>Magnoliopsida</taxon>
        <taxon>eudicotyledons</taxon>
        <taxon>Gunneridae</taxon>
        <taxon>Pentapetalae</taxon>
        <taxon>rosids</taxon>
        <taxon>malvids</taxon>
        <taxon>Malvales</taxon>
        <taxon>Malvaceae</taxon>
        <taxon>Malvoideae</taxon>
        <taxon>Gossypium</taxon>
    </lineage>
</organism>
<feature type="transmembrane region" description="Helical" evidence="1">
    <location>
        <begin position="12"/>
        <end position="33"/>
    </location>
</feature>
<dbReference type="AlphaFoldDB" id="A0A0D2N5R3"/>
<evidence type="ECO:0000313" key="3">
    <source>
        <dbReference type="Proteomes" id="UP000032304"/>
    </source>
</evidence>
<dbReference type="Proteomes" id="UP000032304">
    <property type="component" value="Chromosome 5"/>
</dbReference>
<dbReference type="EMBL" id="CM001744">
    <property type="protein sequence ID" value="KJB27482.1"/>
    <property type="molecule type" value="Genomic_DNA"/>
</dbReference>
<keyword evidence="1" id="KW-0472">Membrane</keyword>
<accession>A0A0D2N5R3</accession>
<dbReference type="Gene3D" id="2.40.340.10">
    <property type="entry name" value="MoeA, C-terminal, domain IV"/>
    <property type="match status" value="1"/>
</dbReference>
<dbReference type="GO" id="GO:0032324">
    <property type="term" value="P:molybdopterin cofactor biosynthetic process"/>
    <property type="evidence" value="ECO:0007669"/>
    <property type="project" value="InterPro"/>
</dbReference>